<dbReference type="Gene3D" id="3.80.10.10">
    <property type="entry name" value="Ribonuclease Inhibitor"/>
    <property type="match status" value="2"/>
</dbReference>
<dbReference type="PANTHER" id="PTHR47186">
    <property type="entry name" value="LEUCINE-RICH REPEAT-CONTAINING PROTEIN 57"/>
    <property type="match status" value="1"/>
</dbReference>
<sequence length="177" mass="19644">MGEYGRTAPTTKSRHSFLPSCVKPKASGLEHVGFLPPFIASLCSMEELFLASCNLSEADIPCEIGLLSSLNSIDLSKNNFHTLPFSLLQLSNLSELRLRGCKHLQELPELPPNLETINLEDCTSMEKLPKLSQLSELEELKLEGCVRLQTLPELSPNLQRLLARNCESLEKLPDLSV</sequence>
<organism evidence="1 2">
    <name type="scientific">Anisodus tanguticus</name>
    <dbReference type="NCBI Taxonomy" id="243964"/>
    <lineage>
        <taxon>Eukaryota</taxon>
        <taxon>Viridiplantae</taxon>
        <taxon>Streptophyta</taxon>
        <taxon>Embryophyta</taxon>
        <taxon>Tracheophyta</taxon>
        <taxon>Spermatophyta</taxon>
        <taxon>Magnoliopsida</taxon>
        <taxon>eudicotyledons</taxon>
        <taxon>Gunneridae</taxon>
        <taxon>Pentapetalae</taxon>
        <taxon>asterids</taxon>
        <taxon>lamiids</taxon>
        <taxon>Solanales</taxon>
        <taxon>Solanaceae</taxon>
        <taxon>Solanoideae</taxon>
        <taxon>Hyoscyameae</taxon>
        <taxon>Anisodus</taxon>
    </lineage>
</organism>
<comment type="caution">
    <text evidence="1">The sequence shown here is derived from an EMBL/GenBank/DDBJ whole genome shotgun (WGS) entry which is preliminary data.</text>
</comment>
<reference evidence="1" key="1">
    <citation type="submission" date="2023-12" db="EMBL/GenBank/DDBJ databases">
        <title>Genome assembly of Anisodus tanguticus.</title>
        <authorList>
            <person name="Wang Y.-J."/>
        </authorList>
    </citation>
    <scope>NUCLEOTIDE SEQUENCE</scope>
    <source>
        <strain evidence="1">KB-2021</strain>
        <tissue evidence="1">Leaf</tissue>
    </source>
</reference>
<dbReference type="Proteomes" id="UP001291623">
    <property type="component" value="Unassembled WGS sequence"/>
</dbReference>
<evidence type="ECO:0000313" key="1">
    <source>
        <dbReference type="EMBL" id="KAK4352536.1"/>
    </source>
</evidence>
<name>A0AAE1RK65_9SOLA</name>
<dbReference type="EMBL" id="JAVYJV010000015">
    <property type="protein sequence ID" value="KAK4352536.1"/>
    <property type="molecule type" value="Genomic_DNA"/>
</dbReference>
<gene>
    <name evidence="1" type="ORF">RND71_028054</name>
</gene>
<dbReference type="SUPFAM" id="SSF52058">
    <property type="entry name" value="L domain-like"/>
    <property type="match status" value="1"/>
</dbReference>
<proteinExistence type="predicted"/>
<accession>A0AAE1RK65</accession>
<keyword evidence="2" id="KW-1185">Reference proteome</keyword>
<evidence type="ECO:0000313" key="2">
    <source>
        <dbReference type="Proteomes" id="UP001291623"/>
    </source>
</evidence>
<dbReference type="InterPro" id="IPR032675">
    <property type="entry name" value="LRR_dom_sf"/>
</dbReference>
<dbReference type="AlphaFoldDB" id="A0AAE1RK65"/>
<dbReference type="PANTHER" id="PTHR47186:SF3">
    <property type="entry name" value="OS09G0267800 PROTEIN"/>
    <property type="match status" value="1"/>
</dbReference>
<protein>
    <submittedName>
        <fullName evidence="1">Uncharacterized protein</fullName>
    </submittedName>
</protein>